<dbReference type="InterPro" id="IPR036696">
    <property type="entry name" value="YdfO-like_sf"/>
</dbReference>
<dbReference type="EMBL" id="CP041090">
    <property type="protein sequence ID" value="QDF37669.1"/>
    <property type="molecule type" value="Genomic_DNA"/>
</dbReference>
<dbReference type="Pfam" id="PF07166">
    <property type="entry name" value="DUF1398"/>
    <property type="match status" value="1"/>
</dbReference>
<dbReference type="Gene3D" id="3.30.1810.10">
    <property type="entry name" value="YdfO-like"/>
    <property type="match status" value="1"/>
</dbReference>
<evidence type="ECO:0000313" key="2">
    <source>
        <dbReference type="Proteomes" id="UP000319298"/>
    </source>
</evidence>
<dbReference type="Proteomes" id="UP000319298">
    <property type="component" value="Chromosome"/>
</dbReference>
<organism evidence="1 2">
    <name type="scientific">Bradyrhizobium symbiodeficiens</name>
    <dbReference type="NCBI Taxonomy" id="1404367"/>
    <lineage>
        <taxon>Bacteria</taxon>
        <taxon>Pseudomonadati</taxon>
        <taxon>Pseudomonadota</taxon>
        <taxon>Alphaproteobacteria</taxon>
        <taxon>Hyphomicrobiales</taxon>
        <taxon>Nitrobacteraceae</taxon>
        <taxon>Bradyrhizobium</taxon>
    </lineage>
</organism>
<reference evidence="2" key="1">
    <citation type="submission" date="2019-06" db="EMBL/GenBank/DDBJ databases">
        <title>Whole-Genome Sequence of Bradyrhizobium sp. 3 Strain 65S1MB.</title>
        <authorList>
            <person name="Bromfield E.S.P."/>
            <person name="Cloutier S."/>
            <person name="Nguyen H.D.T."/>
        </authorList>
    </citation>
    <scope>NUCLEOTIDE SEQUENCE [LARGE SCALE GENOMIC DNA]</scope>
    <source>
        <strain evidence="2">65S1MB</strain>
    </source>
</reference>
<evidence type="ECO:0000313" key="1">
    <source>
        <dbReference type="EMBL" id="QDF37669.1"/>
    </source>
</evidence>
<name>A0ABX5W4W4_9BRAD</name>
<reference evidence="1 2" key="2">
    <citation type="journal article" date="2020" name="Int. J. Syst. Evol. Microbiol.">
        <title>Description and complete genome sequences of Bradyrhizobium symbiodeficiens sp. nov., a non-symbiotic bacterium associated with legumes native to Canada.</title>
        <authorList>
            <person name="Bromfield E.S.P."/>
            <person name="Cloutier S."/>
            <person name="Nguyen H.D.T."/>
        </authorList>
    </citation>
    <scope>NUCLEOTIDE SEQUENCE [LARGE SCALE GENOMIC DNA]</scope>
    <source>
        <strain evidence="1 2">65S1MB</strain>
    </source>
</reference>
<gene>
    <name evidence="1" type="ORF">FJN17_08840</name>
</gene>
<dbReference type="InterPro" id="IPR009833">
    <property type="entry name" value="DUF1398"/>
</dbReference>
<protein>
    <submittedName>
        <fullName evidence="1">DUF1398 family protein</fullName>
    </submittedName>
</protein>
<sequence length="132" mass="14492">MTPAQENTAKSCLLGAENNTMTFPEIVQALTREGFESYTIDFRRGRAIYYLPDGQSVEFPTRSTLSVAKDFDAGAIQAAIREAQQLVAGYTYDGFCEKVAKAGCSGYVVSFAGRRAVYMGRTAETHLEHFPS</sequence>
<accession>A0ABX5W4W4</accession>
<keyword evidence="2" id="KW-1185">Reference proteome</keyword>
<dbReference type="RefSeq" id="WP_140479200.1">
    <property type="nucleotide sequence ID" value="NZ_CP041090.2"/>
</dbReference>
<proteinExistence type="predicted"/>
<dbReference type="SUPFAM" id="SSF160419">
    <property type="entry name" value="YdfO-like"/>
    <property type="match status" value="1"/>
</dbReference>